<feature type="chain" id="PRO_5043497402" evidence="1">
    <location>
        <begin position="24"/>
        <end position="148"/>
    </location>
</feature>
<dbReference type="Proteomes" id="UP001397290">
    <property type="component" value="Unassembled WGS sequence"/>
</dbReference>
<dbReference type="AlphaFoldDB" id="A0AAW0S674"/>
<evidence type="ECO:0000313" key="2">
    <source>
        <dbReference type="EMBL" id="KAK8149962.1"/>
    </source>
</evidence>
<feature type="signal peptide" evidence="1">
    <location>
        <begin position="1"/>
        <end position="23"/>
    </location>
</feature>
<accession>A0AAW0S674</accession>
<evidence type="ECO:0000313" key="3">
    <source>
        <dbReference type="Proteomes" id="UP001397290"/>
    </source>
</evidence>
<sequence length="148" mass="16604">MKYAILLTITATLSTALAQGANGKKPFLKGTQNDCGHMFTDTEECTGTKGWCEFPPFRKMDGYKTFKECFDDHEPDPNKKTLQFPAGATGAQKRAMIEKLCYTSKFLGNKYDVSESACKEKLYQCLGERTEKNPELNVIAECLDDKFS</sequence>
<protein>
    <submittedName>
        <fullName evidence="2">Uncharacterized protein</fullName>
    </submittedName>
</protein>
<keyword evidence="3" id="KW-1185">Reference proteome</keyword>
<evidence type="ECO:0000256" key="1">
    <source>
        <dbReference type="SAM" id="SignalP"/>
    </source>
</evidence>
<comment type="caution">
    <text evidence="2">The sequence shown here is derived from an EMBL/GenBank/DDBJ whole genome shotgun (WGS) entry which is preliminary data.</text>
</comment>
<dbReference type="EMBL" id="JAAHCF010000032">
    <property type="protein sequence ID" value="KAK8149962.1"/>
    <property type="molecule type" value="Genomic_DNA"/>
</dbReference>
<proteinExistence type="predicted"/>
<organism evidence="2 3">
    <name type="scientific">Beauveria asiatica</name>
    <dbReference type="NCBI Taxonomy" id="1069075"/>
    <lineage>
        <taxon>Eukaryota</taxon>
        <taxon>Fungi</taxon>
        <taxon>Dikarya</taxon>
        <taxon>Ascomycota</taxon>
        <taxon>Pezizomycotina</taxon>
        <taxon>Sordariomycetes</taxon>
        <taxon>Hypocreomycetidae</taxon>
        <taxon>Hypocreales</taxon>
        <taxon>Cordycipitaceae</taxon>
        <taxon>Beauveria</taxon>
    </lineage>
</organism>
<name>A0AAW0S674_9HYPO</name>
<reference evidence="2 3" key="1">
    <citation type="submission" date="2020-02" db="EMBL/GenBank/DDBJ databases">
        <title>Comparative genomics of the hypocrealean fungal genus Beauvera.</title>
        <authorList>
            <person name="Showalter D.N."/>
            <person name="Bushley K.E."/>
            <person name="Rehner S.A."/>
        </authorList>
    </citation>
    <scope>NUCLEOTIDE SEQUENCE [LARGE SCALE GENOMIC DNA]</scope>
    <source>
        <strain evidence="2 3">ARSEF4384</strain>
    </source>
</reference>
<gene>
    <name evidence="2" type="ORF">G3M48_004906</name>
</gene>
<keyword evidence="1" id="KW-0732">Signal</keyword>